<sequence length="51" mass="6042">MPPKPMMWRFWLWFGKRRSSYILQMKYAKAETTPASANAADERPIEPITKI</sequence>
<dbReference type="KEGG" id="pno:SNOG_04156"/>
<dbReference type="EMBL" id="CH445330">
    <property type="protein sequence ID" value="EAT87916.1"/>
    <property type="molecule type" value="Genomic_DNA"/>
</dbReference>
<protein>
    <submittedName>
        <fullName evidence="1">Uncharacterized protein</fullName>
    </submittedName>
</protein>
<dbReference type="InParanoid" id="Q0UVQ8"/>
<gene>
    <name evidence="1" type="ORF">SNOG_04156</name>
</gene>
<dbReference type="AlphaFoldDB" id="Q0UVQ8"/>
<reference evidence="2" key="1">
    <citation type="journal article" date="2007" name="Plant Cell">
        <title>Dothideomycete-plant interactions illuminated by genome sequencing and EST analysis of the wheat pathogen Stagonospora nodorum.</title>
        <authorList>
            <person name="Hane J.K."/>
            <person name="Lowe R.G."/>
            <person name="Solomon P.S."/>
            <person name="Tan K.C."/>
            <person name="Schoch C.L."/>
            <person name="Spatafora J.W."/>
            <person name="Crous P.W."/>
            <person name="Kodira C."/>
            <person name="Birren B.W."/>
            <person name="Galagan J.E."/>
            <person name="Torriani S.F."/>
            <person name="McDonald B.A."/>
            <person name="Oliver R.P."/>
        </authorList>
    </citation>
    <scope>NUCLEOTIDE SEQUENCE [LARGE SCALE GENOMIC DNA]</scope>
    <source>
        <strain evidence="2">SN15 / ATCC MYA-4574 / FGSC 10173</strain>
    </source>
</reference>
<dbReference type="HOGENOM" id="CLU_3107153_0_0_1"/>
<proteinExistence type="predicted"/>
<name>Q0UVQ8_PHANO</name>
<evidence type="ECO:0000313" key="1">
    <source>
        <dbReference type="EMBL" id="EAT87916.1"/>
    </source>
</evidence>
<organism evidence="1 2">
    <name type="scientific">Phaeosphaeria nodorum (strain SN15 / ATCC MYA-4574 / FGSC 10173)</name>
    <name type="common">Glume blotch fungus</name>
    <name type="synonym">Parastagonospora nodorum</name>
    <dbReference type="NCBI Taxonomy" id="321614"/>
    <lineage>
        <taxon>Eukaryota</taxon>
        <taxon>Fungi</taxon>
        <taxon>Dikarya</taxon>
        <taxon>Ascomycota</taxon>
        <taxon>Pezizomycotina</taxon>
        <taxon>Dothideomycetes</taxon>
        <taxon>Pleosporomycetidae</taxon>
        <taxon>Pleosporales</taxon>
        <taxon>Pleosporineae</taxon>
        <taxon>Phaeosphaeriaceae</taxon>
        <taxon>Parastagonospora</taxon>
    </lineage>
</organism>
<accession>Q0UVQ8</accession>
<dbReference type="GeneID" id="5971450"/>
<dbReference type="Proteomes" id="UP000001055">
    <property type="component" value="Unassembled WGS sequence"/>
</dbReference>
<evidence type="ECO:0000313" key="2">
    <source>
        <dbReference type="Proteomes" id="UP000001055"/>
    </source>
</evidence>
<dbReference type="RefSeq" id="XP_001794582.1">
    <property type="nucleotide sequence ID" value="XM_001794530.1"/>
</dbReference>